<evidence type="ECO:0000313" key="2">
    <source>
        <dbReference type="EMBL" id="KAF8796377.1"/>
    </source>
</evidence>
<dbReference type="PANTHER" id="PTHR46599">
    <property type="entry name" value="PIGGYBAC TRANSPOSABLE ELEMENT-DERIVED PROTEIN 4"/>
    <property type="match status" value="1"/>
</dbReference>
<gene>
    <name evidence="2" type="ORF">HNY73_000758</name>
</gene>
<sequence>MYSGKSDNTPRTKNGLGYDWVMHLTKGLESSNHTIYFDRFFLSVNLLLDLHKIGIFACGTVMPMYRGKGAEKLSVQCPVVFAQYKRNMGSMDLANQRRKYFSVGRKSLKRWYIFSFLLDTAVNNDFILMKATNSQTKRIYQLYDFKLELIGKTWKGRMSQKGSF</sequence>
<evidence type="ECO:0000313" key="3">
    <source>
        <dbReference type="Proteomes" id="UP000807504"/>
    </source>
</evidence>
<dbReference type="InterPro" id="IPR029526">
    <property type="entry name" value="PGBD"/>
</dbReference>
<reference evidence="2" key="1">
    <citation type="journal article" date="2020" name="bioRxiv">
        <title>Chromosome-level reference genome of the European wasp spider Argiope bruennichi: a resource for studies on range expansion and evolutionary adaptation.</title>
        <authorList>
            <person name="Sheffer M.M."/>
            <person name="Hoppe A."/>
            <person name="Krehenwinkel H."/>
            <person name="Uhl G."/>
            <person name="Kuss A.W."/>
            <person name="Jensen L."/>
            <person name="Jensen C."/>
            <person name="Gillespie R.G."/>
            <person name="Hoff K.J."/>
            <person name="Prost S."/>
        </authorList>
    </citation>
    <scope>NUCLEOTIDE SEQUENCE</scope>
</reference>
<comment type="caution">
    <text evidence="2">The sequence shown here is derived from an EMBL/GenBank/DDBJ whole genome shotgun (WGS) entry which is preliminary data.</text>
</comment>
<protein>
    <recommendedName>
        <fullName evidence="1">PiggyBac transposable element-derived protein domain-containing protein</fullName>
    </recommendedName>
</protein>
<reference evidence="2" key="2">
    <citation type="submission" date="2020-06" db="EMBL/GenBank/DDBJ databases">
        <authorList>
            <person name="Sheffer M."/>
        </authorList>
    </citation>
    <scope>NUCLEOTIDE SEQUENCE</scope>
</reference>
<feature type="domain" description="PiggyBac transposable element-derived protein" evidence="1">
    <location>
        <begin position="4"/>
        <end position="62"/>
    </location>
</feature>
<name>A0A8T0FZ42_ARGBR</name>
<dbReference type="EMBL" id="JABXBU010000001">
    <property type="protein sequence ID" value="KAF8796377.1"/>
    <property type="molecule type" value="Genomic_DNA"/>
</dbReference>
<organism evidence="2 3">
    <name type="scientific">Argiope bruennichi</name>
    <name type="common">Wasp spider</name>
    <name type="synonym">Aranea bruennichi</name>
    <dbReference type="NCBI Taxonomy" id="94029"/>
    <lineage>
        <taxon>Eukaryota</taxon>
        <taxon>Metazoa</taxon>
        <taxon>Ecdysozoa</taxon>
        <taxon>Arthropoda</taxon>
        <taxon>Chelicerata</taxon>
        <taxon>Arachnida</taxon>
        <taxon>Araneae</taxon>
        <taxon>Araneomorphae</taxon>
        <taxon>Entelegynae</taxon>
        <taxon>Araneoidea</taxon>
        <taxon>Araneidae</taxon>
        <taxon>Argiope</taxon>
    </lineage>
</organism>
<keyword evidence="3" id="KW-1185">Reference proteome</keyword>
<accession>A0A8T0FZ42</accession>
<dbReference type="AlphaFoldDB" id="A0A8T0FZ42"/>
<proteinExistence type="predicted"/>
<dbReference type="Pfam" id="PF13843">
    <property type="entry name" value="DDE_Tnp_1_7"/>
    <property type="match status" value="1"/>
</dbReference>
<evidence type="ECO:0000259" key="1">
    <source>
        <dbReference type="Pfam" id="PF13843"/>
    </source>
</evidence>
<dbReference type="PANTHER" id="PTHR46599:SF2">
    <property type="entry name" value="PIGGYBAC TRANSPOSABLE ELEMENT-DERIVED PROTEIN 4-LIKE"/>
    <property type="match status" value="1"/>
</dbReference>
<dbReference type="Proteomes" id="UP000807504">
    <property type="component" value="Unassembled WGS sequence"/>
</dbReference>